<dbReference type="AlphaFoldDB" id="A0A4Y8LZ88"/>
<dbReference type="PANTHER" id="PTHR12526">
    <property type="entry name" value="GLYCOSYLTRANSFERASE"/>
    <property type="match status" value="1"/>
</dbReference>
<dbReference type="OrthoDB" id="9787617at2"/>
<dbReference type="RefSeq" id="WP_135152100.1">
    <property type="nucleotide sequence ID" value="NZ_SOMN01000010.1"/>
</dbReference>
<evidence type="ECO:0000259" key="5">
    <source>
        <dbReference type="Pfam" id="PF13439"/>
    </source>
</evidence>
<reference evidence="6 7" key="1">
    <citation type="submission" date="2019-03" db="EMBL/GenBank/DDBJ databases">
        <title>Cohnella endophytica sp. nov., a novel endophytic bacterium isolated from bark of Sonneratia apetala.</title>
        <authorList>
            <person name="Tuo L."/>
        </authorList>
    </citation>
    <scope>NUCLEOTIDE SEQUENCE [LARGE SCALE GENOMIC DNA]</scope>
    <source>
        <strain evidence="6 7">CCTCC AB 208254</strain>
    </source>
</reference>
<dbReference type="InterPro" id="IPR028098">
    <property type="entry name" value="Glyco_trans_4-like_N"/>
</dbReference>
<dbReference type="GO" id="GO:0016757">
    <property type="term" value="F:glycosyltransferase activity"/>
    <property type="evidence" value="ECO:0007669"/>
    <property type="project" value="UniProtKB-KW"/>
</dbReference>
<sequence>MKILATGMEWAEHRPGGLNYYFADYLKAMNQYGHTVEGLISSERKVMEAPSYIRDVVSGSAKLGTYQRMKFFHASIRDRTSVITPDIINPHFGLYASLTTRRFIPGHVPIVTHFHGPWAQESLVEDGGNQITKLLRYQIKKRIEQTTYRRSDAFIVLSDYFRALLSREFGIAKDSIHRIPGAADIERFRPSENRGALREELGILEDQKVLFCARRLVRRMGIDQLIRAMAEVSREAPSTLLFIAGQGALKEEYEQLIEELRLQSTVRLLGRVSDEDLVRWYQAADLSVVPTRTLEGFGLVTTESLACGTPVLGTPYGGTKEILEPFSNQLLFREGSPDAIAEKIISILKGDCSIPSREECRQHVLQHYTWTKVARSVTRVFDQAIQQRKELGKYESSLL</sequence>
<comment type="caution">
    <text evidence="6">The sequence shown here is derived from an EMBL/GenBank/DDBJ whole genome shotgun (WGS) entry which is preliminary data.</text>
</comment>
<gene>
    <name evidence="6" type="ORF">E2980_10290</name>
</gene>
<dbReference type="Proteomes" id="UP000297900">
    <property type="component" value="Unassembled WGS sequence"/>
</dbReference>
<proteinExistence type="inferred from homology"/>
<keyword evidence="2" id="KW-0328">Glycosyltransferase</keyword>
<dbReference type="Pfam" id="PF13439">
    <property type="entry name" value="Glyco_transf_4"/>
    <property type="match status" value="1"/>
</dbReference>
<evidence type="ECO:0000313" key="6">
    <source>
        <dbReference type="EMBL" id="TFE27276.1"/>
    </source>
</evidence>
<dbReference type="Gene3D" id="3.40.50.2000">
    <property type="entry name" value="Glycogen Phosphorylase B"/>
    <property type="match status" value="2"/>
</dbReference>
<dbReference type="Pfam" id="PF00534">
    <property type="entry name" value="Glycos_transf_1"/>
    <property type="match status" value="1"/>
</dbReference>
<evidence type="ECO:0000256" key="2">
    <source>
        <dbReference type="ARBA" id="ARBA00022676"/>
    </source>
</evidence>
<keyword evidence="3 6" id="KW-0808">Transferase</keyword>
<comment type="similarity">
    <text evidence="1">Belongs to the glycosyltransferase group 1 family. Glycosyltransferase 4 subfamily.</text>
</comment>
<name>A0A4Y8LZ88_9BACL</name>
<dbReference type="CDD" id="cd03801">
    <property type="entry name" value="GT4_PimA-like"/>
    <property type="match status" value="1"/>
</dbReference>
<organism evidence="6 7">
    <name type="scientific">Cohnella luojiensis</name>
    <dbReference type="NCBI Taxonomy" id="652876"/>
    <lineage>
        <taxon>Bacteria</taxon>
        <taxon>Bacillati</taxon>
        <taxon>Bacillota</taxon>
        <taxon>Bacilli</taxon>
        <taxon>Bacillales</taxon>
        <taxon>Paenibacillaceae</taxon>
        <taxon>Cohnella</taxon>
    </lineage>
</organism>
<protein>
    <submittedName>
        <fullName evidence="6">Glycosyltransferase family 1 protein</fullName>
    </submittedName>
</protein>
<evidence type="ECO:0000256" key="1">
    <source>
        <dbReference type="ARBA" id="ARBA00009481"/>
    </source>
</evidence>
<dbReference type="SUPFAM" id="SSF53756">
    <property type="entry name" value="UDP-Glycosyltransferase/glycogen phosphorylase"/>
    <property type="match status" value="1"/>
</dbReference>
<feature type="domain" description="Glycosyl transferase family 1" evidence="4">
    <location>
        <begin position="196"/>
        <end position="362"/>
    </location>
</feature>
<evidence type="ECO:0000259" key="4">
    <source>
        <dbReference type="Pfam" id="PF00534"/>
    </source>
</evidence>
<evidence type="ECO:0000313" key="7">
    <source>
        <dbReference type="Proteomes" id="UP000297900"/>
    </source>
</evidence>
<keyword evidence="7" id="KW-1185">Reference proteome</keyword>
<feature type="domain" description="Glycosyltransferase subfamily 4-like N-terminal" evidence="5">
    <location>
        <begin position="15"/>
        <end position="187"/>
    </location>
</feature>
<dbReference type="EMBL" id="SOMN01000010">
    <property type="protein sequence ID" value="TFE27276.1"/>
    <property type="molecule type" value="Genomic_DNA"/>
</dbReference>
<accession>A0A4Y8LZ88</accession>
<evidence type="ECO:0000256" key="3">
    <source>
        <dbReference type="ARBA" id="ARBA00022679"/>
    </source>
</evidence>
<dbReference type="InterPro" id="IPR001296">
    <property type="entry name" value="Glyco_trans_1"/>
</dbReference>
<dbReference type="PANTHER" id="PTHR12526:SF640">
    <property type="entry name" value="COLANIC ACID BIOSYNTHESIS GLYCOSYLTRANSFERASE WCAL-RELATED"/>
    <property type="match status" value="1"/>
</dbReference>